<dbReference type="RefSeq" id="WP_160879266.1">
    <property type="nucleotide sequence ID" value="NZ_WUEK01000012.1"/>
</dbReference>
<comment type="caution">
    <text evidence="2">The sequence shown here is derived from an EMBL/GenBank/DDBJ whole genome shotgun (WGS) entry which is preliminary data.</text>
</comment>
<feature type="compositionally biased region" description="Low complexity" evidence="1">
    <location>
        <begin position="13"/>
        <end position="27"/>
    </location>
</feature>
<organism evidence="2 3">
    <name type="scientific">Nocardioides flavescens</name>
    <dbReference type="NCBI Taxonomy" id="2691959"/>
    <lineage>
        <taxon>Bacteria</taxon>
        <taxon>Bacillati</taxon>
        <taxon>Actinomycetota</taxon>
        <taxon>Actinomycetes</taxon>
        <taxon>Propionibacteriales</taxon>
        <taxon>Nocardioidaceae</taxon>
        <taxon>Nocardioides</taxon>
    </lineage>
</organism>
<proteinExistence type="predicted"/>
<dbReference type="EMBL" id="WUEK01000012">
    <property type="protein sequence ID" value="MXG91326.1"/>
    <property type="molecule type" value="Genomic_DNA"/>
</dbReference>
<gene>
    <name evidence="2" type="ORF">GRQ65_17395</name>
</gene>
<evidence type="ECO:0000313" key="2">
    <source>
        <dbReference type="EMBL" id="MXG91326.1"/>
    </source>
</evidence>
<reference evidence="2 3" key="1">
    <citation type="submission" date="2019-12" db="EMBL/GenBank/DDBJ databases">
        <authorList>
            <person name="Kun Z."/>
        </authorList>
    </citation>
    <scope>NUCLEOTIDE SEQUENCE [LARGE SCALE GENOMIC DNA]</scope>
    <source>
        <strain evidence="2 3">YIM 123512</strain>
    </source>
</reference>
<dbReference type="AlphaFoldDB" id="A0A6L7EYW0"/>
<name>A0A6L7EYW0_9ACTN</name>
<protein>
    <recommendedName>
        <fullName evidence="4">DUF3558 domain-containing protein</fullName>
    </recommendedName>
</protein>
<evidence type="ECO:0000313" key="3">
    <source>
        <dbReference type="Proteomes" id="UP000473325"/>
    </source>
</evidence>
<accession>A0A6L7EYW0</accession>
<sequence>MALLLGPLASGGPTPVAESAVGSVSGSPDTSGRDRTCWDGARVASVRECTTPAGAVGLATVFAELSEDVGCRATRAVVVGKVEVLTCRAEDHVVRYTRWQAGFDRFAWFDAEHATSGSRWLVDGEFAGRTWTAAVPVSAGGGQLRYRWSATYRAWPLSVEVESASARGRAAGVAEVEARAPRLVGLS</sequence>
<evidence type="ECO:0000256" key="1">
    <source>
        <dbReference type="SAM" id="MobiDB-lite"/>
    </source>
</evidence>
<dbReference type="Proteomes" id="UP000473325">
    <property type="component" value="Unassembled WGS sequence"/>
</dbReference>
<keyword evidence="3" id="KW-1185">Reference proteome</keyword>
<feature type="region of interest" description="Disordered" evidence="1">
    <location>
        <begin position="13"/>
        <end position="34"/>
    </location>
</feature>
<evidence type="ECO:0008006" key="4">
    <source>
        <dbReference type="Google" id="ProtNLM"/>
    </source>
</evidence>